<feature type="compositionally biased region" description="Polar residues" evidence="1">
    <location>
        <begin position="1"/>
        <end position="11"/>
    </location>
</feature>
<dbReference type="Proteomes" id="UP000194127">
    <property type="component" value="Unassembled WGS sequence"/>
</dbReference>
<dbReference type="AlphaFoldDB" id="A0A1X6MJF4"/>
<reference evidence="2 3" key="1">
    <citation type="submission" date="2017-04" db="EMBL/GenBank/DDBJ databases">
        <title>Genome Sequence of the Model Brown-Rot Fungus Postia placenta SB12.</title>
        <authorList>
            <consortium name="DOE Joint Genome Institute"/>
            <person name="Gaskell J."/>
            <person name="Kersten P."/>
            <person name="Larrondo L.F."/>
            <person name="Canessa P."/>
            <person name="Martinez D."/>
            <person name="Hibbett D."/>
            <person name="Schmoll M."/>
            <person name="Kubicek C.P."/>
            <person name="Martinez A.T."/>
            <person name="Yadav J."/>
            <person name="Master E."/>
            <person name="Magnuson J.K."/>
            <person name="James T."/>
            <person name="Yaver D."/>
            <person name="Berka R."/>
            <person name="Labutti K."/>
            <person name="Lipzen A."/>
            <person name="Aerts A."/>
            <person name="Barry K."/>
            <person name="Henrissat B."/>
            <person name="Blanchette R."/>
            <person name="Grigoriev I."/>
            <person name="Cullen D."/>
        </authorList>
    </citation>
    <scope>NUCLEOTIDE SEQUENCE [LARGE SCALE GENOMIC DNA]</scope>
    <source>
        <strain evidence="2 3">MAD-698-R-SB12</strain>
    </source>
</reference>
<organism evidence="2 3">
    <name type="scientific">Postia placenta MAD-698-R-SB12</name>
    <dbReference type="NCBI Taxonomy" id="670580"/>
    <lineage>
        <taxon>Eukaryota</taxon>
        <taxon>Fungi</taxon>
        <taxon>Dikarya</taxon>
        <taxon>Basidiomycota</taxon>
        <taxon>Agaricomycotina</taxon>
        <taxon>Agaricomycetes</taxon>
        <taxon>Polyporales</taxon>
        <taxon>Adustoporiaceae</taxon>
        <taxon>Rhodonia</taxon>
    </lineage>
</organism>
<evidence type="ECO:0000313" key="2">
    <source>
        <dbReference type="EMBL" id="OSX56366.1"/>
    </source>
</evidence>
<evidence type="ECO:0000313" key="3">
    <source>
        <dbReference type="Proteomes" id="UP000194127"/>
    </source>
</evidence>
<protein>
    <submittedName>
        <fullName evidence="2">Uncharacterized protein</fullName>
    </submittedName>
</protein>
<dbReference type="RefSeq" id="XP_024333160.1">
    <property type="nucleotide sequence ID" value="XM_024480079.1"/>
</dbReference>
<gene>
    <name evidence="2" type="ORF">POSPLADRAFT_1050852</name>
</gene>
<proteinExistence type="predicted"/>
<dbReference type="GeneID" id="36325029"/>
<name>A0A1X6MJF4_9APHY</name>
<sequence>MALMTTQSQPSFDLESGAQIPDPDAHQYRFLTIRSYESVLHIRGILACCERLRPGEETLTPSGAHNYIKSFLADNHHFENASKVQGFVRIVASVNDRNKSWCNAVFCVGESGGGTHPQPLLEHTGGAAGRDGMV</sequence>
<dbReference type="OrthoDB" id="10271670at2759"/>
<accession>A0A1X6MJF4</accession>
<feature type="region of interest" description="Disordered" evidence="1">
    <location>
        <begin position="1"/>
        <end position="20"/>
    </location>
</feature>
<evidence type="ECO:0000256" key="1">
    <source>
        <dbReference type="SAM" id="MobiDB-lite"/>
    </source>
</evidence>
<dbReference type="STRING" id="670580.A0A1X6MJF4"/>
<dbReference type="EMBL" id="KZ110614">
    <property type="protein sequence ID" value="OSX56366.1"/>
    <property type="molecule type" value="Genomic_DNA"/>
</dbReference>
<keyword evidence="3" id="KW-1185">Reference proteome</keyword>